<dbReference type="OrthoDB" id="2988087at2"/>
<proteinExistence type="predicted"/>
<accession>A0A1G7QJ81</accession>
<protein>
    <submittedName>
        <fullName evidence="2">Uncharacterized protein</fullName>
    </submittedName>
</protein>
<dbReference type="EMBL" id="FNBG01000022">
    <property type="protein sequence ID" value="SDF98562.1"/>
    <property type="molecule type" value="Genomic_DNA"/>
</dbReference>
<keyword evidence="3" id="KW-1185">Reference proteome</keyword>
<evidence type="ECO:0000313" key="3">
    <source>
        <dbReference type="Proteomes" id="UP000198972"/>
    </source>
</evidence>
<dbReference type="STRING" id="670482.SAMN04488542_12258"/>
<organism evidence="2 3">
    <name type="scientific">Fontibacillus panacisegetis</name>
    <dbReference type="NCBI Taxonomy" id="670482"/>
    <lineage>
        <taxon>Bacteria</taxon>
        <taxon>Bacillati</taxon>
        <taxon>Bacillota</taxon>
        <taxon>Bacilli</taxon>
        <taxon>Bacillales</taxon>
        <taxon>Paenibacillaceae</taxon>
        <taxon>Fontibacillus</taxon>
    </lineage>
</organism>
<dbReference type="Proteomes" id="UP000198972">
    <property type="component" value="Unassembled WGS sequence"/>
</dbReference>
<sequence>MSDFMKSIVEEALGRRTPVRSTAVTADLAGGNLPLQSSSSPAGIAGLSRPNYQKEKRNKRLAAEGHVPVKEAVISSVNSSSQPASGMASAISMSENFIEQALSPLLRLSLHQGKTDIAKVNISKQDQSQNQEQAKCDRELMNCSGMIGQCEDGMSFWFYPNLHPKLASEFGIYGTVHPVMGIVTAEQCLPSQLLIYDKLVSTTSLENEVKWSKDSGSEFFVRLSGSEQDAPIMMSVLKQWQNRCKQLAERAITFHESLQPSPRVTKLLGIAPSEALAVVEGLSRLRSIALLDRCFKHGLSSRLRYRIENRYLIVTGEPDEIREASSVMLSISEPYMK</sequence>
<name>A0A1G7QJ81_9BACL</name>
<dbReference type="AlphaFoldDB" id="A0A1G7QJ81"/>
<reference evidence="2 3" key="1">
    <citation type="submission" date="2016-10" db="EMBL/GenBank/DDBJ databases">
        <authorList>
            <person name="de Groot N.N."/>
        </authorList>
    </citation>
    <scope>NUCLEOTIDE SEQUENCE [LARGE SCALE GENOMIC DNA]</scope>
    <source>
        <strain evidence="2 3">DSM 28129</strain>
    </source>
</reference>
<dbReference type="RefSeq" id="WP_091233407.1">
    <property type="nucleotide sequence ID" value="NZ_FNBG01000022.1"/>
</dbReference>
<evidence type="ECO:0000256" key="1">
    <source>
        <dbReference type="SAM" id="MobiDB-lite"/>
    </source>
</evidence>
<evidence type="ECO:0000313" key="2">
    <source>
        <dbReference type="EMBL" id="SDF98562.1"/>
    </source>
</evidence>
<feature type="region of interest" description="Disordered" evidence="1">
    <location>
        <begin position="30"/>
        <end position="64"/>
    </location>
</feature>
<gene>
    <name evidence="2" type="ORF">SAMN04488542_12258</name>
</gene>